<comment type="function">
    <text evidence="8">Transfers the 4'-phosphopantetheine moiety from coenzyme A to a Ser of acyl-carrier-protein.</text>
</comment>
<dbReference type="NCBIfam" id="TIGR00556">
    <property type="entry name" value="pantethn_trn"/>
    <property type="match status" value="1"/>
</dbReference>
<evidence type="ECO:0000256" key="7">
    <source>
        <dbReference type="ARBA" id="ARBA00023160"/>
    </source>
</evidence>
<keyword evidence="6 8" id="KW-0443">Lipid metabolism</keyword>
<comment type="catalytic activity">
    <reaction evidence="8">
        <text>apo-[ACP] + CoA = holo-[ACP] + adenosine 3',5'-bisphosphate + H(+)</text>
        <dbReference type="Rhea" id="RHEA:12068"/>
        <dbReference type="Rhea" id="RHEA-COMP:9685"/>
        <dbReference type="Rhea" id="RHEA-COMP:9690"/>
        <dbReference type="ChEBI" id="CHEBI:15378"/>
        <dbReference type="ChEBI" id="CHEBI:29999"/>
        <dbReference type="ChEBI" id="CHEBI:57287"/>
        <dbReference type="ChEBI" id="CHEBI:58343"/>
        <dbReference type="ChEBI" id="CHEBI:64479"/>
        <dbReference type="EC" id="2.7.8.7"/>
    </reaction>
</comment>
<dbReference type="Proteomes" id="UP001171111">
    <property type="component" value="Unassembled WGS sequence"/>
</dbReference>
<evidence type="ECO:0000259" key="9">
    <source>
        <dbReference type="Pfam" id="PF01648"/>
    </source>
</evidence>
<dbReference type="EMBL" id="JAULJQ010000004">
    <property type="protein sequence ID" value="MDO2409270.1"/>
    <property type="molecule type" value="Genomic_DNA"/>
</dbReference>
<dbReference type="InterPro" id="IPR004568">
    <property type="entry name" value="Ppantetheine-prot_Trfase_dom"/>
</dbReference>
<evidence type="ECO:0000256" key="5">
    <source>
        <dbReference type="ARBA" id="ARBA00022842"/>
    </source>
</evidence>
<evidence type="ECO:0000256" key="6">
    <source>
        <dbReference type="ARBA" id="ARBA00023098"/>
    </source>
</evidence>
<keyword evidence="4 8" id="KW-0276">Fatty acid metabolism</keyword>
<dbReference type="Gene3D" id="3.90.470.20">
    <property type="entry name" value="4'-phosphopantetheinyl transferase domain"/>
    <property type="match status" value="1"/>
</dbReference>
<feature type="domain" description="4'-phosphopantetheinyl transferase" evidence="9">
    <location>
        <begin position="3"/>
        <end position="112"/>
    </location>
</feature>
<reference evidence="10 11" key="1">
    <citation type="submission" date="2023-06" db="EMBL/GenBank/DDBJ databases">
        <title>Campylobacter magnum sp. nov., isolated from cecal contents of domestic pigs (Sus scrofa domesticus).</title>
        <authorList>
            <person name="Papic B."/>
            <person name="Gruntar I."/>
        </authorList>
    </citation>
    <scope>NUCLEOTIDE SEQUENCE [LARGE SCALE GENOMIC DNA]</scope>
    <source>
        <strain evidence="11">34484-21</strain>
    </source>
</reference>
<evidence type="ECO:0000256" key="4">
    <source>
        <dbReference type="ARBA" id="ARBA00022832"/>
    </source>
</evidence>
<comment type="cofactor">
    <cofactor evidence="8">
        <name>Mg(2+)</name>
        <dbReference type="ChEBI" id="CHEBI:18420"/>
    </cofactor>
</comment>
<evidence type="ECO:0000313" key="11">
    <source>
        <dbReference type="Proteomes" id="UP001171111"/>
    </source>
</evidence>
<sequence length="119" mass="12964">MKIGIDIASITRIAKSHERLGAAFLSKFLRKSEIKILRKNSQSIAGFWAAKEAASKALGCGISKHCGFKDIKISKSKKGAPILEFSKKTRKFFKIKKASLSISHDGDFAVAVVAIKGKK</sequence>
<comment type="caution">
    <text evidence="10">The sequence shown here is derived from an EMBL/GenBank/DDBJ whole genome shotgun (WGS) entry which is preliminary data.</text>
</comment>
<dbReference type="EC" id="2.7.8.7" evidence="8"/>
<dbReference type="Pfam" id="PF01648">
    <property type="entry name" value="ACPS"/>
    <property type="match status" value="1"/>
</dbReference>
<dbReference type="InterPro" id="IPR002582">
    <property type="entry name" value="ACPS"/>
</dbReference>
<evidence type="ECO:0000256" key="1">
    <source>
        <dbReference type="ARBA" id="ARBA00022516"/>
    </source>
</evidence>
<proteinExistence type="inferred from homology"/>
<keyword evidence="2 8" id="KW-0808">Transferase</keyword>
<organism evidence="10 11">
    <name type="scientific">Campylobacter magnus</name>
    <dbReference type="NCBI Taxonomy" id="3026462"/>
    <lineage>
        <taxon>Bacteria</taxon>
        <taxon>Pseudomonadati</taxon>
        <taxon>Campylobacterota</taxon>
        <taxon>Epsilonproteobacteria</taxon>
        <taxon>Campylobacterales</taxon>
        <taxon>Campylobacteraceae</taxon>
        <taxon>Campylobacter</taxon>
    </lineage>
</organism>
<feature type="binding site" evidence="8">
    <location>
        <position position="52"/>
    </location>
    <ligand>
        <name>Mg(2+)</name>
        <dbReference type="ChEBI" id="CHEBI:18420"/>
    </ligand>
</feature>
<name>A0ABT8T7M2_9BACT</name>
<keyword evidence="1 8" id="KW-0444">Lipid biosynthesis</keyword>
<keyword evidence="5 8" id="KW-0460">Magnesium</keyword>
<evidence type="ECO:0000256" key="8">
    <source>
        <dbReference type="HAMAP-Rule" id="MF_00101"/>
    </source>
</evidence>
<gene>
    <name evidence="8 10" type="primary">acpS</name>
    <name evidence="10" type="ORF">Q2362_04045</name>
</gene>
<dbReference type="InterPro" id="IPR037143">
    <property type="entry name" value="4-PPantetheinyl_Trfase_dom_sf"/>
</dbReference>
<keyword evidence="3 8" id="KW-0479">Metal-binding</keyword>
<evidence type="ECO:0000256" key="2">
    <source>
        <dbReference type="ARBA" id="ARBA00022679"/>
    </source>
</evidence>
<accession>A0ABT8T7M2</accession>
<keyword evidence="7 8" id="KW-0275">Fatty acid biosynthesis</keyword>
<keyword evidence="8" id="KW-0963">Cytoplasm</keyword>
<dbReference type="NCBIfam" id="TIGR00516">
    <property type="entry name" value="acpS"/>
    <property type="match status" value="1"/>
</dbReference>
<dbReference type="RefSeq" id="WP_302244131.1">
    <property type="nucleotide sequence ID" value="NZ_JAULJQ010000004.1"/>
</dbReference>
<evidence type="ECO:0000313" key="10">
    <source>
        <dbReference type="EMBL" id="MDO2409270.1"/>
    </source>
</evidence>
<dbReference type="SUPFAM" id="SSF56214">
    <property type="entry name" value="4'-phosphopantetheinyl transferase"/>
    <property type="match status" value="1"/>
</dbReference>
<keyword evidence="11" id="KW-1185">Reference proteome</keyword>
<dbReference type="HAMAP" id="MF_00101">
    <property type="entry name" value="AcpS"/>
    <property type="match status" value="1"/>
</dbReference>
<comment type="subcellular location">
    <subcellularLocation>
        <location evidence="8">Cytoplasm</location>
    </subcellularLocation>
</comment>
<comment type="similarity">
    <text evidence="8">Belongs to the P-Pant transferase superfamily. AcpS family.</text>
</comment>
<protein>
    <recommendedName>
        <fullName evidence="8">Holo-[acyl-carrier-protein] synthase</fullName>
        <shortName evidence="8">Holo-ACP synthase</shortName>
        <ecNumber evidence="8">2.7.8.7</ecNumber>
    </recommendedName>
    <alternativeName>
        <fullName evidence="8">4'-phosphopantetheinyl transferase AcpS</fullName>
    </alternativeName>
</protein>
<dbReference type="InterPro" id="IPR008278">
    <property type="entry name" value="4-PPantetheinyl_Trfase_dom"/>
</dbReference>
<feature type="binding site" evidence="8">
    <location>
        <position position="6"/>
    </location>
    <ligand>
        <name>Mg(2+)</name>
        <dbReference type="ChEBI" id="CHEBI:18420"/>
    </ligand>
</feature>
<dbReference type="GO" id="GO:0008897">
    <property type="term" value="F:holo-[acyl-carrier-protein] synthase activity"/>
    <property type="evidence" value="ECO:0007669"/>
    <property type="project" value="UniProtKB-EC"/>
</dbReference>
<evidence type="ECO:0000256" key="3">
    <source>
        <dbReference type="ARBA" id="ARBA00022723"/>
    </source>
</evidence>